<dbReference type="InterPro" id="IPR005119">
    <property type="entry name" value="LysR_subst-bd"/>
</dbReference>
<reference evidence="10 11" key="1">
    <citation type="journal article" date="2017" name="Genome Med.">
        <title>A novel Ruminococcus gnavus clade enriched in inflammatory bowel disease patients.</title>
        <authorList>
            <person name="Hall A.B."/>
            <person name="Yassour M."/>
            <person name="Sauk J."/>
            <person name="Garner A."/>
            <person name="Jiang X."/>
            <person name="Arthur T."/>
            <person name="Lagoudas G.K."/>
            <person name="Vatanen T."/>
            <person name="Fornelos N."/>
            <person name="Wilson R."/>
            <person name="Bertha M."/>
            <person name="Cohen M."/>
            <person name="Garber J."/>
            <person name="Khalili H."/>
            <person name="Gevers D."/>
            <person name="Ananthakrishnan A.N."/>
            <person name="Kugathasan S."/>
            <person name="Lander E.S."/>
            <person name="Blainey P."/>
            <person name="Vlamakis H."/>
            <person name="Xavier R.J."/>
            <person name="Huttenhower C."/>
        </authorList>
    </citation>
    <scope>NUCLEOTIDE SEQUENCE [LARGE SCALE GENOMIC DNA]</scope>
    <source>
        <strain evidence="8 11">RJX1118</strain>
        <strain evidence="9 10">RJX1128</strain>
    </source>
</reference>
<feature type="domain" description="HTH lysR-type" evidence="5">
    <location>
        <begin position="1"/>
        <end position="58"/>
    </location>
</feature>
<evidence type="ECO:0000256" key="4">
    <source>
        <dbReference type="ARBA" id="ARBA00023163"/>
    </source>
</evidence>
<dbReference type="InterPro" id="IPR036388">
    <property type="entry name" value="WH-like_DNA-bd_sf"/>
</dbReference>
<evidence type="ECO:0000313" key="10">
    <source>
        <dbReference type="Proteomes" id="UP000234840"/>
    </source>
</evidence>
<keyword evidence="4" id="KW-0804">Transcription</keyword>
<dbReference type="EMBL" id="NIHM01000035">
    <property type="protein sequence ID" value="PLT52398.1"/>
    <property type="molecule type" value="Genomic_DNA"/>
</dbReference>
<dbReference type="AlphaFoldDB" id="A0A2N5NEB2"/>
<comment type="caution">
    <text evidence="8">The sequence shown here is derived from an EMBL/GenBank/DDBJ whole genome shotgun (WGS) entry which is preliminary data.</text>
</comment>
<dbReference type="EMBL" id="NIHW01000051">
    <property type="protein sequence ID" value="PLT81593.1"/>
    <property type="molecule type" value="Genomic_DNA"/>
</dbReference>
<dbReference type="SUPFAM" id="SSF53850">
    <property type="entry name" value="Periplasmic binding protein-like II"/>
    <property type="match status" value="1"/>
</dbReference>
<organism evidence="8 11">
    <name type="scientific">Mediterraneibacter gnavus</name>
    <name type="common">Ruminococcus gnavus</name>
    <dbReference type="NCBI Taxonomy" id="33038"/>
    <lineage>
        <taxon>Bacteria</taxon>
        <taxon>Bacillati</taxon>
        <taxon>Bacillota</taxon>
        <taxon>Clostridia</taxon>
        <taxon>Lachnospirales</taxon>
        <taxon>Lachnospiraceae</taxon>
        <taxon>Mediterraneibacter</taxon>
    </lineage>
</organism>
<dbReference type="SUPFAM" id="SSF46785">
    <property type="entry name" value="Winged helix' DNA-binding domain"/>
    <property type="match status" value="1"/>
</dbReference>
<sequence length="295" mass="33980">MTLRHFHIFSTVCKKESITKAAEELNMAQPAVSFAIRELESYYGTKLFERMNRRLYITDAGKQLLVYADSVLAQCNEAKDVLSDINAMTQIRLGANVSVGNSWLQNCIDGFEKIHPEIPIYTSVQNSSQLEKQLLYNNLDFAFMDEPKEEKHFICKLICKDEMALACASEYPLSSVIKLDDLYQVPLLIRETGSGSRKPLEQIMNYHANYHPNIVMESISTMSLIEACKSGRGVLILPKSVLLPFFENNILKEVHINDQTFERNYFLVYHKSKFLTRSMQSFREYIDTEYSCSFQ</sequence>
<dbReference type="EMBL" id="JAAIRV010000060">
    <property type="protein sequence ID" value="NSI60045.1"/>
    <property type="molecule type" value="Genomic_DNA"/>
</dbReference>
<dbReference type="Pfam" id="PF00126">
    <property type="entry name" value="HTH_1"/>
    <property type="match status" value="1"/>
</dbReference>
<dbReference type="Proteomes" id="UP000234849">
    <property type="component" value="Unassembled WGS sequence"/>
</dbReference>
<evidence type="ECO:0000256" key="1">
    <source>
        <dbReference type="ARBA" id="ARBA00009437"/>
    </source>
</evidence>
<evidence type="ECO:0000313" key="8">
    <source>
        <dbReference type="EMBL" id="PLT52398.1"/>
    </source>
</evidence>
<dbReference type="GO" id="GO:0003700">
    <property type="term" value="F:DNA-binding transcription factor activity"/>
    <property type="evidence" value="ECO:0007669"/>
    <property type="project" value="InterPro"/>
</dbReference>
<dbReference type="FunFam" id="1.10.10.10:FF:000001">
    <property type="entry name" value="LysR family transcriptional regulator"/>
    <property type="match status" value="1"/>
</dbReference>
<dbReference type="Gene3D" id="1.10.10.10">
    <property type="entry name" value="Winged helix-like DNA-binding domain superfamily/Winged helix DNA-binding domain"/>
    <property type="match status" value="1"/>
</dbReference>
<dbReference type="RefSeq" id="WP_024853290.1">
    <property type="nucleotide sequence ID" value="NZ_AP031447.1"/>
</dbReference>
<dbReference type="Gene3D" id="3.40.190.290">
    <property type="match status" value="1"/>
</dbReference>
<evidence type="ECO:0000313" key="7">
    <source>
        <dbReference type="EMBL" id="NSI60045.1"/>
    </source>
</evidence>
<dbReference type="PRINTS" id="PR00039">
    <property type="entry name" value="HTHLYSR"/>
</dbReference>
<evidence type="ECO:0000313" key="6">
    <source>
        <dbReference type="EMBL" id="MCZ7692843.1"/>
    </source>
</evidence>
<dbReference type="PROSITE" id="PS50931">
    <property type="entry name" value="HTH_LYSR"/>
    <property type="match status" value="1"/>
</dbReference>
<reference evidence="7" key="3">
    <citation type="submission" date="2020-02" db="EMBL/GenBank/DDBJ databases">
        <authorList>
            <person name="Littmann E."/>
            <person name="Sorbara M."/>
        </authorList>
    </citation>
    <scope>NUCLEOTIDE SEQUENCE</scope>
    <source>
        <strain evidence="7">MSK.15.32</strain>
    </source>
</reference>
<keyword evidence="3" id="KW-0238">DNA-binding</keyword>
<protein>
    <submittedName>
        <fullName evidence="8">LysR family transcriptional regulator</fullName>
    </submittedName>
</protein>
<dbReference type="PANTHER" id="PTHR30126">
    <property type="entry name" value="HTH-TYPE TRANSCRIPTIONAL REGULATOR"/>
    <property type="match status" value="1"/>
</dbReference>
<dbReference type="PANTHER" id="PTHR30126:SF40">
    <property type="entry name" value="HTH-TYPE TRANSCRIPTIONAL REGULATOR GLTR"/>
    <property type="match status" value="1"/>
</dbReference>
<dbReference type="InterPro" id="IPR036390">
    <property type="entry name" value="WH_DNA-bd_sf"/>
</dbReference>
<gene>
    <name evidence="8" type="ORF">CDL18_14865</name>
    <name evidence="9" type="ORF">CDL20_14290</name>
    <name evidence="7" type="ORF">G4993_16965</name>
    <name evidence="6" type="ORF">O8D18_02100</name>
</gene>
<dbReference type="Proteomes" id="UP001296580">
    <property type="component" value="Unassembled WGS sequence"/>
</dbReference>
<evidence type="ECO:0000256" key="2">
    <source>
        <dbReference type="ARBA" id="ARBA00023015"/>
    </source>
</evidence>
<dbReference type="Proteomes" id="UP000234840">
    <property type="component" value="Unassembled WGS sequence"/>
</dbReference>
<reference evidence="7" key="2">
    <citation type="journal article" date="2020" name="Cell Host Microbe">
        <title>Functional and Genomic Variation between Human-Derived Isolates of Lachnospiraceae Reveals Inter- and Intra-Species Diversity.</title>
        <authorList>
            <person name="Sorbara M.T."/>
            <person name="Littmann E.R."/>
            <person name="Fontana E."/>
            <person name="Moody T.U."/>
            <person name="Kohout C.E."/>
            <person name="Gjonbalaj M."/>
            <person name="Eaton V."/>
            <person name="Seok R."/>
            <person name="Leiner I.M."/>
            <person name="Pamer E.G."/>
        </authorList>
    </citation>
    <scope>NUCLEOTIDE SEQUENCE</scope>
    <source>
        <strain evidence="7">MSK.15.32</strain>
    </source>
</reference>
<dbReference type="Proteomes" id="UP001148455">
    <property type="component" value="Unassembled WGS sequence"/>
</dbReference>
<evidence type="ECO:0000313" key="9">
    <source>
        <dbReference type="EMBL" id="PLT81593.1"/>
    </source>
</evidence>
<evidence type="ECO:0000313" key="11">
    <source>
        <dbReference type="Proteomes" id="UP000234849"/>
    </source>
</evidence>
<comment type="similarity">
    <text evidence="1">Belongs to the LysR transcriptional regulatory family.</text>
</comment>
<dbReference type="GO" id="GO:0000976">
    <property type="term" value="F:transcription cis-regulatory region binding"/>
    <property type="evidence" value="ECO:0007669"/>
    <property type="project" value="TreeGrafter"/>
</dbReference>
<accession>A0A2N5NEB2</accession>
<evidence type="ECO:0000256" key="3">
    <source>
        <dbReference type="ARBA" id="ARBA00023125"/>
    </source>
</evidence>
<keyword evidence="2" id="KW-0805">Transcription regulation</keyword>
<dbReference type="InterPro" id="IPR000847">
    <property type="entry name" value="LysR_HTH_N"/>
</dbReference>
<evidence type="ECO:0000259" key="5">
    <source>
        <dbReference type="PROSITE" id="PS50931"/>
    </source>
</evidence>
<reference evidence="6" key="4">
    <citation type="submission" date="2022-12" db="EMBL/GenBank/DDBJ databases">
        <title>Genome of R. gnavus strain RSHDN_123.</title>
        <authorList>
            <person name="Abdugheni R."/>
        </authorList>
    </citation>
    <scope>NUCLEOTIDE SEQUENCE</scope>
    <source>
        <strain evidence="6">RSHDN_123</strain>
    </source>
</reference>
<dbReference type="EMBL" id="JAPZED010000002">
    <property type="protein sequence ID" value="MCZ7692843.1"/>
    <property type="molecule type" value="Genomic_DNA"/>
</dbReference>
<name>A0A2N5NEB2_MEDGN</name>
<dbReference type="Pfam" id="PF03466">
    <property type="entry name" value="LysR_substrate"/>
    <property type="match status" value="1"/>
</dbReference>
<proteinExistence type="inferred from homology"/>